<dbReference type="GO" id="GO:0003729">
    <property type="term" value="F:mRNA binding"/>
    <property type="evidence" value="ECO:0007669"/>
    <property type="project" value="InterPro"/>
</dbReference>
<dbReference type="InterPro" id="IPR050825">
    <property type="entry name" value="RBM42_RBP45_47-like"/>
</dbReference>
<dbReference type="PANTHER" id="PTHR47640:SF10">
    <property type="entry name" value="TRNA SELENOCYSTEINE 1-ASSOCIATED PROTEIN 1-RELATED"/>
    <property type="match status" value="1"/>
</dbReference>
<keyword evidence="2 3" id="KW-0694">RNA-binding</keyword>
<proteinExistence type="predicted"/>
<evidence type="ECO:0000256" key="4">
    <source>
        <dbReference type="SAM" id="MobiDB-lite"/>
    </source>
</evidence>
<accession>A0A8S1EBX1</accession>
<evidence type="ECO:0000256" key="2">
    <source>
        <dbReference type="ARBA" id="ARBA00022884"/>
    </source>
</evidence>
<dbReference type="PROSITE" id="PS50102">
    <property type="entry name" value="RRM"/>
    <property type="match status" value="2"/>
</dbReference>
<feature type="compositionally biased region" description="Basic and acidic residues" evidence="4">
    <location>
        <begin position="198"/>
        <end position="219"/>
    </location>
</feature>
<gene>
    <name evidence="6" type="ORF">CBOVIS_LOCUS1451</name>
</gene>
<evidence type="ECO:0000313" key="6">
    <source>
        <dbReference type="EMBL" id="CAB3398139.1"/>
    </source>
</evidence>
<feature type="domain" description="RRM" evidence="5">
    <location>
        <begin position="31"/>
        <end position="112"/>
    </location>
</feature>
<dbReference type="AlphaFoldDB" id="A0A8S1EBX1"/>
<feature type="domain" description="RRM" evidence="5">
    <location>
        <begin position="120"/>
        <end position="197"/>
    </location>
</feature>
<dbReference type="SUPFAM" id="SSF54928">
    <property type="entry name" value="RNA-binding domain, RBD"/>
    <property type="match status" value="1"/>
</dbReference>
<organism evidence="6 7">
    <name type="scientific">Caenorhabditis bovis</name>
    <dbReference type="NCBI Taxonomy" id="2654633"/>
    <lineage>
        <taxon>Eukaryota</taxon>
        <taxon>Metazoa</taxon>
        <taxon>Ecdysozoa</taxon>
        <taxon>Nematoda</taxon>
        <taxon>Chromadorea</taxon>
        <taxon>Rhabditida</taxon>
        <taxon>Rhabditina</taxon>
        <taxon>Rhabditomorpha</taxon>
        <taxon>Rhabditoidea</taxon>
        <taxon>Rhabditidae</taxon>
        <taxon>Peloderinae</taxon>
        <taxon>Caenorhabditis</taxon>
    </lineage>
</organism>
<dbReference type="InterPro" id="IPR000504">
    <property type="entry name" value="RRM_dom"/>
</dbReference>
<reference evidence="6 7" key="1">
    <citation type="submission" date="2020-04" db="EMBL/GenBank/DDBJ databases">
        <authorList>
            <person name="Laetsch R D."/>
            <person name="Stevens L."/>
            <person name="Kumar S."/>
            <person name="Blaxter L. M."/>
        </authorList>
    </citation>
    <scope>NUCLEOTIDE SEQUENCE [LARGE SCALE GENOMIC DNA]</scope>
</reference>
<evidence type="ECO:0000256" key="1">
    <source>
        <dbReference type="ARBA" id="ARBA00022737"/>
    </source>
</evidence>
<dbReference type="Gene3D" id="3.30.70.330">
    <property type="match status" value="2"/>
</dbReference>
<dbReference type="GO" id="GO:0005829">
    <property type="term" value="C:cytosol"/>
    <property type="evidence" value="ECO:0007669"/>
    <property type="project" value="TreeGrafter"/>
</dbReference>
<keyword evidence="1" id="KW-0677">Repeat</keyword>
<sequence length="329" mass="37460">MATTSTTNPSQVLPKPGDPPAIALSGNNAQRTLWIGDVPLDWTEEKIAEIFTEAGHPPYKVKRVELKGERQGYCFIEYTSNPEARNALYNLNGNRIPGVKGKHRFNLCFSNDSYNPNSEFNLHVSNLPTDLTDAELYRIFDKYISCRGAKMFRFADGTTKGCGFVRFGDQTDQQMALVEMHRTKVHSMRIQLRLAGPRGERADRANKFQADGRRKEDNGRSSFSSYAPGQPAINSYGAPTTNLKETNLYSADNPWAPTPDDHEIDPVIGLDLLTARYRPNVTNKRYMIQSEQFMYDLESSRYGNAIYSFREKEEDLVKKLDTHRWKLIK</sequence>
<evidence type="ECO:0000259" key="5">
    <source>
        <dbReference type="PROSITE" id="PS50102"/>
    </source>
</evidence>
<name>A0A8S1EBX1_9PELO</name>
<keyword evidence="7" id="KW-1185">Reference proteome</keyword>
<dbReference type="InterPro" id="IPR035979">
    <property type="entry name" value="RBD_domain_sf"/>
</dbReference>
<protein>
    <recommendedName>
        <fullName evidence="5">RRM domain-containing protein</fullName>
    </recommendedName>
</protein>
<dbReference type="Pfam" id="PF00076">
    <property type="entry name" value="RRM_1"/>
    <property type="match status" value="2"/>
</dbReference>
<dbReference type="EMBL" id="CADEPM010000001">
    <property type="protein sequence ID" value="CAB3398139.1"/>
    <property type="molecule type" value="Genomic_DNA"/>
</dbReference>
<evidence type="ECO:0000256" key="3">
    <source>
        <dbReference type="PROSITE-ProRule" id="PRU00176"/>
    </source>
</evidence>
<dbReference type="InterPro" id="IPR012677">
    <property type="entry name" value="Nucleotide-bd_a/b_plait_sf"/>
</dbReference>
<dbReference type="SMART" id="SM00360">
    <property type="entry name" value="RRM"/>
    <property type="match status" value="2"/>
</dbReference>
<feature type="region of interest" description="Disordered" evidence="4">
    <location>
        <begin position="194"/>
        <end position="239"/>
    </location>
</feature>
<evidence type="ECO:0000313" key="7">
    <source>
        <dbReference type="Proteomes" id="UP000494206"/>
    </source>
</evidence>
<dbReference type="PANTHER" id="PTHR47640">
    <property type="entry name" value="TRNA SELENOCYSTEINE 1-ASSOCIATED PROTEIN 1-RELATED-RELATED"/>
    <property type="match status" value="1"/>
</dbReference>
<comment type="caution">
    <text evidence="6">The sequence shown here is derived from an EMBL/GenBank/DDBJ whole genome shotgun (WGS) entry which is preliminary data.</text>
</comment>
<dbReference type="OrthoDB" id="446113at2759"/>
<dbReference type="Proteomes" id="UP000494206">
    <property type="component" value="Unassembled WGS sequence"/>
</dbReference>
<dbReference type="GO" id="GO:0006376">
    <property type="term" value="P:mRNA splice site recognition"/>
    <property type="evidence" value="ECO:0007669"/>
    <property type="project" value="TreeGrafter"/>
</dbReference>